<dbReference type="InterPro" id="IPR004408">
    <property type="entry name" value="Biotin_CoA_COase_ligase"/>
</dbReference>
<dbReference type="InterPro" id="IPR045864">
    <property type="entry name" value="aa-tRNA-synth_II/BPL/LPL"/>
</dbReference>
<dbReference type="NCBIfam" id="TIGR00121">
    <property type="entry name" value="birA_ligase"/>
    <property type="match status" value="1"/>
</dbReference>
<name>A0A8G2BI94_9PROT</name>
<evidence type="ECO:0000259" key="5">
    <source>
        <dbReference type="PROSITE" id="PS51733"/>
    </source>
</evidence>
<organism evidence="6 7">
    <name type="scientific">Thalassobaculum litoreum DSM 18839</name>
    <dbReference type="NCBI Taxonomy" id="1123362"/>
    <lineage>
        <taxon>Bacteria</taxon>
        <taxon>Pseudomonadati</taxon>
        <taxon>Pseudomonadota</taxon>
        <taxon>Alphaproteobacteria</taxon>
        <taxon>Rhodospirillales</taxon>
        <taxon>Thalassobaculaceae</taxon>
        <taxon>Thalassobaculum</taxon>
    </lineage>
</organism>
<dbReference type="PROSITE" id="PS51733">
    <property type="entry name" value="BPL_LPL_CATALYTIC"/>
    <property type="match status" value="1"/>
</dbReference>
<sequence length="252" mass="26588">MSAPIIDLDTVDSTNLEARRRIADGRLTEGTIVTAREQTGGRARRGRSWTSPPGNLYWSRIAFPTPDWPPVWGLSMVCGLAVLDLARAALPADVPVALKWPNDVLVDGGKLAGILLESGERDGRPWVICGIGVNLVSSPPTGQLYAAADLAAKGATDIDRDRAVHDLARHFERRLAAYLAGGLPAIRSSVMEHLAGIGGPIVARITDDPADDVAGTLRGLDAQCRAEILTADGSLRAISAGDLFFGAAVPRS</sequence>
<dbReference type="SUPFAM" id="SSF55681">
    <property type="entry name" value="Class II aaRS and biotin synthetases"/>
    <property type="match status" value="1"/>
</dbReference>
<dbReference type="Proteomes" id="UP000198615">
    <property type="component" value="Unassembled WGS sequence"/>
</dbReference>
<dbReference type="EMBL" id="FNBW01000006">
    <property type="protein sequence ID" value="SDF76294.1"/>
    <property type="molecule type" value="Genomic_DNA"/>
</dbReference>
<keyword evidence="2" id="KW-0092">Biotin</keyword>
<feature type="domain" description="BPL/LPL catalytic" evidence="5">
    <location>
        <begin position="1"/>
        <end position="183"/>
    </location>
</feature>
<evidence type="ECO:0000256" key="2">
    <source>
        <dbReference type="ARBA" id="ARBA00023267"/>
    </source>
</evidence>
<protein>
    <recommendedName>
        <fullName evidence="3">biotin--[biotin carboxyl-carrier protein] ligase</fullName>
        <ecNumber evidence="3">6.3.4.15</ecNumber>
    </recommendedName>
</protein>
<evidence type="ECO:0000256" key="4">
    <source>
        <dbReference type="ARBA" id="ARBA00047846"/>
    </source>
</evidence>
<gene>
    <name evidence="6" type="ORF">SAMN05660686_02251</name>
</gene>
<evidence type="ECO:0000256" key="3">
    <source>
        <dbReference type="ARBA" id="ARBA00024227"/>
    </source>
</evidence>
<accession>A0A8G2BI94</accession>
<dbReference type="Gene3D" id="3.30.930.10">
    <property type="entry name" value="Bira Bifunctional Protein, Domain 2"/>
    <property type="match status" value="1"/>
</dbReference>
<proteinExistence type="predicted"/>
<dbReference type="GO" id="GO:0005737">
    <property type="term" value="C:cytoplasm"/>
    <property type="evidence" value="ECO:0007669"/>
    <property type="project" value="TreeGrafter"/>
</dbReference>
<dbReference type="InterPro" id="IPR004143">
    <property type="entry name" value="BPL_LPL_catalytic"/>
</dbReference>
<dbReference type="CDD" id="cd16442">
    <property type="entry name" value="BPL"/>
    <property type="match status" value="1"/>
</dbReference>
<evidence type="ECO:0000313" key="6">
    <source>
        <dbReference type="EMBL" id="SDF76294.1"/>
    </source>
</evidence>
<comment type="catalytic activity">
    <reaction evidence="4">
        <text>biotin + L-lysyl-[protein] + ATP = N(6)-biotinyl-L-lysyl-[protein] + AMP + diphosphate + H(+)</text>
        <dbReference type="Rhea" id="RHEA:11756"/>
        <dbReference type="Rhea" id="RHEA-COMP:9752"/>
        <dbReference type="Rhea" id="RHEA-COMP:10505"/>
        <dbReference type="ChEBI" id="CHEBI:15378"/>
        <dbReference type="ChEBI" id="CHEBI:29969"/>
        <dbReference type="ChEBI" id="CHEBI:30616"/>
        <dbReference type="ChEBI" id="CHEBI:33019"/>
        <dbReference type="ChEBI" id="CHEBI:57586"/>
        <dbReference type="ChEBI" id="CHEBI:83144"/>
        <dbReference type="ChEBI" id="CHEBI:456215"/>
        <dbReference type="EC" id="6.3.4.15"/>
    </reaction>
</comment>
<dbReference type="PANTHER" id="PTHR12835">
    <property type="entry name" value="BIOTIN PROTEIN LIGASE"/>
    <property type="match status" value="1"/>
</dbReference>
<dbReference type="RefSeq" id="WP_175474189.1">
    <property type="nucleotide sequence ID" value="NZ_FNBW01000006.1"/>
</dbReference>
<reference evidence="6 7" key="1">
    <citation type="submission" date="2016-10" db="EMBL/GenBank/DDBJ databases">
        <authorList>
            <person name="Varghese N."/>
            <person name="Submissions S."/>
        </authorList>
    </citation>
    <scope>NUCLEOTIDE SEQUENCE [LARGE SCALE GENOMIC DNA]</scope>
    <source>
        <strain evidence="6 7">DSM 18839</strain>
    </source>
</reference>
<comment type="caution">
    <text evidence="6">The sequence shown here is derived from an EMBL/GenBank/DDBJ whole genome shotgun (WGS) entry which is preliminary data.</text>
</comment>
<dbReference type="Pfam" id="PF03099">
    <property type="entry name" value="BPL_LplA_LipB"/>
    <property type="match status" value="1"/>
</dbReference>
<dbReference type="PANTHER" id="PTHR12835:SF5">
    <property type="entry name" value="BIOTIN--PROTEIN LIGASE"/>
    <property type="match status" value="1"/>
</dbReference>
<dbReference type="EC" id="6.3.4.15" evidence="3"/>
<keyword evidence="7" id="KW-1185">Reference proteome</keyword>
<keyword evidence="1 6" id="KW-0436">Ligase</keyword>
<dbReference type="GO" id="GO:0004077">
    <property type="term" value="F:biotin--[biotin carboxyl-carrier protein] ligase activity"/>
    <property type="evidence" value="ECO:0007669"/>
    <property type="project" value="UniProtKB-EC"/>
</dbReference>
<evidence type="ECO:0000256" key="1">
    <source>
        <dbReference type="ARBA" id="ARBA00022598"/>
    </source>
</evidence>
<dbReference type="InterPro" id="IPR003142">
    <property type="entry name" value="BPL_C"/>
</dbReference>
<evidence type="ECO:0000313" key="7">
    <source>
        <dbReference type="Proteomes" id="UP000198615"/>
    </source>
</evidence>
<dbReference type="AlphaFoldDB" id="A0A8G2BI94"/>
<dbReference type="Pfam" id="PF02237">
    <property type="entry name" value="BPL_C"/>
    <property type="match status" value="1"/>
</dbReference>